<name>A0ABU5JPP3_9ACTN</name>
<accession>A0ABU5JPP3</accession>
<evidence type="ECO:0000313" key="1">
    <source>
        <dbReference type="EMBL" id="MDZ5494607.1"/>
    </source>
</evidence>
<dbReference type="Proteomes" id="UP001290101">
    <property type="component" value="Unassembled WGS sequence"/>
</dbReference>
<protein>
    <submittedName>
        <fullName evidence="1">Uncharacterized protein</fullName>
    </submittedName>
</protein>
<comment type="caution">
    <text evidence="1">The sequence shown here is derived from an EMBL/GenBank/DDBJ whole genome shotgun (WGS) entry which is preliminary data.</text>
</comment>
<dbReference type="EMBL" id="JAXOTQ010000089">
    <property type="protein sequence ID" value="MDZ5494607.1"/>
    <property type="molecule type" value="Genomic_DNA"/>
</dbReference>
<keyword evidence="2" id="KW-1185">Reference proteome</keyword>
<gene>
    <name evidence="1" type="ORF">U2F25_35110</name>
</gene>
<evidence type="ECO:0000313" key="2">
    <source>
        <dbReference type="Proteomes" id="UP001290101"/>
    </source>
</evidence>
<dbReference type="RefSeq" id="WP_322444062.1">
    <property type="nucleotide sequence ID" value="NZ_JAXOTQ010000089.1"/>
</dbReference>
<reference evidence="1 2" key="1">
    <citation type="submission" date="2023-12" db="EMBL/GenBank/DDBJ databases">
        <title>Micromonospora sp. nov., isolated from Atacama Desert.</title>
        <authorList>
            <person name="Carro L."/>
            <person name="Golinska P."/>
            <person name="Klenk H.-P."/>
            <person name="Goodfellow M."/>
        </authorList>
    </citation>
    <scope>NUCLEOTIDE SEQUENCE [LARGE SCALE GENOMIC DNA]</scope>
    <source>
        <strain evidence="1 2">4G53</strain>
    </source>
</reference>
<proteinExistence type="predicted"/>
<organism evidence="1 2">
    <name type="scientific">Micromonospora sicca</name>
    <dbReference type="NCBI Taxonomy" id="2202420"/>
    <lineage>
        <taxon>Bacteria</taxon>
        <taxon>Bacillati</taxon>
        <taxon>Actinomycetota</taxon>
        <taxon>Actinomycetes</taxon>
        <taxon>Micromonosporales</taxon>
        <taxon>Micromonosporaceae</taxon>
        <taxon>Micromonospora</taxon>
    </lineage>
</organism>
<sequence>MLVDFIGRADVVLPPGCPTLLARQEQRYHLFEELRSDAVVVQVGSEVEEVLQAC</sequence>